<feature type="region of interest" description="Disordered" evidence="1">
    <location>
        <begin position="142"/>
        <end position="171"/>
    </location>
</feature>
<keyword evidence="4" id="KW-1185">Reference proteome</keyword>
<reference evidence="3 4" key="1">
    <citation type="submission" date="2018-02" db="EMBL/GenBank/DDBJ databases">
        <title>Genome sequences of Apibacter spp., gut symbionts of Asian honey bees.</title>
        <authorList>
            <person name="Kwong W.K."/>
            <person name="Steele M.I."/>
            <person name="Moran N.A."/>
        </authorList>
    </citation>
    <scope>NUCLEOTIDE SEQUENCE [LARGE SCALE GENOMIC DNA]</scope>
    <source>
        <strain evidence="4">wkB301</strain>
    </source>
</reference>
<protein>
    <submittedName>
        <fullName evidence="3">Uncharacterized protein</fullName>
    </submittedName>
</protein>
<keyword evidence="2" id="KW-1133">Transmembrane helix</keyword>
<feature type="compositionally biased region" description="Basic and acidic residues" evidence="1">
    <location>
        <begin position="162"/>
        <end position="171"/>
    </location>
</feature>
<keyword evidence="2" id="KW-0812">Transmembrane</keyword>
<evidence type="ECO:0000313" key="3">
    <source>
        <dbReference type="EMBL" id="PQL91701.1"/>
    </source>
</evidence>
<name>A0A2S8AB20_9FLAO</name>
<comment type="caution">
    <text evidence="3">The sequence shown here is derived from an EMBL/GenBank/DDBJ whole genome shotgun (WGS) entry which is preliminary data.</text>
</comment>
<dbReference type="RefSeq" id="WP_105247073.1">
    <property type="nucleotide sequence ID" value="NZ_PSZM01000040.1"/>
</dbReference>
<evidence type="ECO:0000256" key="2">
    <source>
        <dbReference type="SAM" id="Phobius"/>
    </source>
</evidence>
<organism evidence="3 4">
    <name type="scientific">Apibacter adventoris</name>
    <dbReference type="NCBI Taxonomy" id="1679466"/>
    <lineage>
        <taxon>Bacteria</taxon>
        <taxon>Pseudomonadati</taxon>
        <taxon>Bacteroidota</taxon>
        <taxon>Flavobacteriia</taxon>
        <taxon>Flavobacteriales</taxon>
        <taxon>Weeksellaceae</taxon>
        <taxon>Apibacter</taxon>
    </lineage>
</organism>
<dbReference type="AlphaFoldDB" id="A0A2S8AB20"/>
<proteinExistence type="predicted"/>
<feature type="transmembrane region" description="Helical" evidence="2">
    <location>
        <begin position="81"/>
        <end position="103"/>
    </location>
</feature>
<accession>A0A2S8AB20</accession>
<sequence>MNKETRLNNIDKNPFITPDNYFDKLEDAILQKTLGEKDKKILPFTTPEDYFSYLEKNILENTIQKNEKHKSKIITFFTKKVYIASAVAASLIIAITIIGLYAFNANNKGKISIAQQNNIPADTFKDKLYVTNNNQLKYNNLPSDTMSEKQQEKSSFVSTKSKTKESIKTQNRKDITKISNKEKKTSEIIYKLYFEDDFPDLDEEYF</sequence>
<dbReference type="EMBL" id="PSZM01000040">
    <property type="protein sequence ID" value="PQL91701.1"/>
    <property type="molecule type" value="Genomic_DNA"/>
</dbReference>
<gene>
    <name evidence="3" type="ORF">C4S77_07830</name>
</gene>
<dbReference type="OrthoDB" id="981524at2"/>
<dbReference type="Proteomes" id="UP000238042">
    <property type="component" value="Unassembled WGS sequence"/>
</dbReference>
<keyword evidence="2" id="KW-0472">Membrane</keyword>
<evidence type="ECO:0000313" key="4">
    <source>
        <dbReference type="Proteomes" id="UP000238042"/>
    </source>
</evidence>
<evidence type="ECO:0000256" key="1">
    <source>
        <dbReference type="SAM" id="MobiDB-lite"/>
    </source>
</evidence>